<reference evidence="3" key="4">
    <citation type="submission" date="2018-07" db="EMBL/GenBank/DDBJ databases">
        <authorList>
            <person name="Shah S."/>
            <person name="Brown T."/>
            <person name="Auld S."/>
            <person name="Bratton K."/>
            <person name="Narechania A."/>
            <person name="Mathema B."/>
            <person name="Gandhi N."/>
        </authorList>
    </citation>
    <scope>NUCLEOTIDE SEQUENCE</scope>
    <source>
        <strain evidence="3">32301_S10</strain>
    </source>
</reference>
<sequence length="66" mass="6600">MLLFRRMPVGQVVNGILGVGLAVPTHTGVCVLSVEGRRLSSTSYAPALPDGAGSLPQAGGAPTAAR</sequence>
<accession>A0A0U0UKL0</accession>
<organism evidence="2 4">
    <name type="scientific">Mycobacterium tuberculosis</name>
    <dbReference type="NCBI Taxonomy" id="1773"/>
    <lineage>
        <taxon>Bacteria</taxon>
        <taxon>Bacillati</taxon>
        <taxon>Actinomycetota</taxon>
        <taxon>Actinomycetes</taxon>
        <taxon>Mycobacteriales</taxon>
        <taxon>Mycobacteriaceae</taxon>
        <taxon>Mycobacterium</taxon>
        <taxon>Mycobacterium tuberculosis complex</taxon>
    </lineage>
</organism>
<dbReference type="Proteomes" id="UP000256381">
    <property type="component" value="Unassembled WGS sequence"/>
</dbReference>
<dbReference type="EMBL" id="QTBD01000133">
    <property type="protein sequence ID" value="REQ53128.1"/>
    <property type="molecule type" value="Genomic_DNA"/>
</dbReference>
<reference evidence="3 5" key="3">
    <citation type="journal article" date="2017" name="N. Engl. J. Med.">
        <title>Transmission of Extensively Drug-Resistant Tuberculosis in South Africa.</title>
        <authorList>
            <person name="Shah N.S."/>
            <person name="Auld S.C."/>
            <person name="Brust J.C."/>
            <person name="Mathema B."/>
            <person name="Ismail N."/>
            <person name="Moodley P."/>
            <person name="Mlisana K."/>
            <person name="Allana S."/>
            <person name="Campbell A."/>
            <person name="Mthiyane T."/>
            <person name="Morris N."/>
            <person name="Mpangase P."/>
            <person name="van der Meulen H."/>
            <person name="Omar S.V."/>
            <person name="Brown T.S."/>
            <person name="Narechania A."/>
            <person name="Shaskina E."/>
            <person name="Kapwata T."/>
            <person name="Kreiswirth B."/>
            <person name="Gandhi N.R."/>
        </authorList>
    </citation>
    <scope>NUCLEOTIDE SEQUENCE [LARGE SCALE GENOMIC DNA]</scope>
    <source>
        <strain evidence="3 5">32301_S10</strain>
    </source>
</reference>
<name>A0A0U0UKL0_MYCTX</name>
<dbReference type="Proteomes" id="UP000038802">
    <property type="component" value="Unassembled WGS sequence"/>
</dbReference>
<reference evidence="4" key="2">
    <citation type="submission" date="2015-03" db="EMBL/GenBank/DDBJ databases">
        <authorList>
            <consortium name="Pathogen Informatics"/>
        </authorList>
    </citation>
    <scope>NUCLEOTIDE SEQUENCE [LARGE SCALE GENOMIC DNA]</scope>
    <source>
        <strain evidence="4">K00500041</strain>
    </source>
</reference>
<evidence type="ECO:0000313" key="4">
    <source>
        <dbReference type="Proteomes" id="UP000038802"/>
    </source>
</evidence>
<dbReference type="AlphaFoldDB" id="A0A0U0UKL0"/>
<evidence type="ECO:0000313" key="3">
    <source>
        <dbReference type="EMBL" id="REQ53128.1"/>
    </source>
</evidence>
<feature type="region of interest" description="Disordered" evidence="1">
    <location>
        <begin position="43"/>
        <end position="66"/>
    </location>
</feature>
<evidence type="ECO:0000256" key="1">
    <source>
        <dbReference type="SAM" id="MobiDB-lite"/>
    </source>
</evidence>
<protein>
    <submittedName>
        <fullName evidence="2">Uncharacterized protein</fullName>
    </submittedName>
</protein>
<reference evidence="2" key="1">
    <citation type="submission" date="2015-03" db="EMBL/GenBank/DDBJ databases">
        <authorList>
            <person name="Murphy D."/>
        </authorList>
    </citation>
    <scope>NUCLEOTIDE SEQUENCE [LARGE SCALE GENOMIC DNA]</scope>
    <source>
        <strain evidence="2">K00500041</strain>
    </source>
</reference>
<proteinExistence type="predicted"/>
<evidence type="ECO:0000313" key="5">
    <source>
        <dbReference type="Proteomes" id="UP000256381"/>
    </source>
</evidence>
<evidence type="ECO:0000313" key="2">
    <source>
        <dbReference type="EMBL" id="COX72279.1"/>
    </source>
</evidence>
<gene>
    <name evidence="3" type="ORF">DSJ38_08910</name>
    <name evidence="2" type="ORF">ERS007703_05432</name>
</gene>
<dbReference type="EMBL" id="CSAE01001536">
    <property type="protein sequence ID" value="COX72279.1"/>
    <property type="molecule type" value="Genomic_DNA"/>
</dbReference>